<keyword evidence="8 13" id="KW-0472">Membrane</keyword>
<organism evidence="16">
    <name type="scientific">Bradysia odoriphaga</name>
    <dbReference type="NCBI Taxonomy" id="1564500"/>
    <lineage>
        <taxon>Eukaryota</taxon>
        <taxon>Metazoa</taxon>
        <taxon>Ecdysozoa</taxon>
        <taxon>Arthropoda</taxon>
        <taxon>Hexapoda</taxon>
        <taxon>Insecta</taxon>
        <taxon>Pterygota</taxon>
        <taxon>Neoptera</taxon>
        <taxon>Endopterygota</taxon>
        <taxon>Diptera</taxon>
        <taxon>Nematocera</taxon>
        <taxon>Sciaroidea</taxon>
        <taxon>Sciaridae</taxon>
        <taxon>Bradysia</taxon>
    </lineage>
</organism>
<evidence type="ECO:0000256" key="4">
    <source>
        <dbReference type="ARBA" id="ARBA00022475"/>
    </source>
</evidence>
<sequence length="572" mass="65409">MLGRVVFISLTIFLTCVTADIRSCNEVIEYSDPRSNFFVGNITSKLVRKRQVDPIFIGHPKTQQEVWHQNFKIESIIKVEDILVQLLAKLVEIYLKDCIPIVIYDKYIEESDGVILQRFFKNLNITYIHGKIDRNYKLMNKGILQPLDSRCRSYILFLSDILRARDILGPQTTSRVVIVSRSTQWKQLEFLSSKSASDLINLVVIGESVGVDSNKDHPYVLYTHRLYTDGLGSNTPVVLTSWMNKKLSRPHLNLFPRKFLKGFAGHRFTVSGYHKPPFAIKKISMDGVGNTAISWDGFEFRMLKILSQRLNFTFDIIEPTTKNKLGPTYGVIEDISRRRADIGIAGAYVASERLSLIDMSTQHSSDCAAFITLASKALPRYRAIMGPFQWPVWVAITAIYLLAIFPLAFSDKLTLSHLIGNWSEIENMFWYVFGTFTNSLTFTGRNSWSCTKKSSTRLLIGWYWVFTIIITACYTSSIIAFVTLPIFPETVDSISGLLNGFFRVGTLENDGWQFWFLNSSHAQTSKLIKNLEFVVDVEEGLSNVTRAWFWPYAFIGSKSQLEFIVRDNYTDE</sequence>
<dbReference type="PANTHER" id="PTHR42643:SF24">
    <property type="entry name" value="IONOTROPIC RECEPTOR 60A"/>
    <property type="match status" value="1"/>
</dbReference>
<evidence type="ECO:0000256" key="2">
    <source>
        <dbReference type="ARBA" id="ARBA00008685"/>
    </source>
</evidence>
<dbReference type="GO" id="GO:0005886">
    <property type="term" value="C:plasma membrane"/>
    <property type="evidence" value="ECO:0007669"/>
    <property type="project" value="UniProtKB-SubCell"/>
</dbReference>
<evidence type="ECO:0000256" key="7">
    <source>
        <dbReference type="ARBA" id="ARBA00023065"/>
    </source>
</evidence>
<evidence type="ECO:0000256" key="9">
    <source>
        <dbReference type="ARBA" id="ARBA00023170"/>
    </source>
</evidence>
<dbReference type="InterPro" id="IPR001320">
    <property type="entry name" value="Iontro_rcpt_C"/>
</dbReference>
<evidence type="ECO:0000256" key="13">
    <source>
        <dbReference type="SAM" id="Phobius"/>
    </source>
</evidence>
<keyword evidence="5 13" id="KW-0812">Transmembrane</keyword>
<protein>
    <submittedName>
        <fullName evidence="16">Ionotropic receptor 21a</fullName>
    </submittedName>
</protein>
<keyword evidence="3" id="KW-0813">Transport</keyword>
<keyword evidence="11" id="KW-1071">Ligand-gated ion channel</keyword>
<evidence type="ECO:0000256" key="10">
    <source>
        <dbReference type="ARBA" id="ARBA00023180"/>
    </source>
</evidence>
<dbReference type="Gene3D" id="3.40.190.10">
    <property type="entry name" value="Periplasmic binding protein-like II"/>
    <property type="match status" value="1"/>
</dbReference>
<feature type="transmembrane region" description="Helical" evidence="13">
    <location>
        <begin position="462"/>
        <end position="487"/>
    </location>
</feature>
<keyword evidence="9 16" id="KW-0675">Receptor</keyword>
<proteinExistence type="evidence at transcript level"/>
<evidence type="ECO:0000256" key="12">
    <source>
        <dbReference type="ARBA" id="ARBA00023303"/>
    </source>
</evidence>
<evidence type="ECO:0000256" key="14">
    <source>
        <dbReference type="SAM" id="SignalP"/>
    </source>
</evidence>
<dbReference type="InterPro" id="IPR019594">
    <property type="entry name" value="Glu/Gly-bd"/>
</dbReference>
<dbReference type="SUPFAM" id="SSF53850">
    <property type="entry name" value="Periplasmic binding protein-like II"/>
    <property type="match status" value="1"/>
</dbReference>
<dbReference type="AlphaFoldDB" id="A0A6B9C9Z0"/>
<keyword evidence="12" id="KW-0407">Ion channel</keyword>
<dbReference type="GO" id="GO:0050906">
    <property type="term" value="P:detection of stimulus involved in sensory perception"/>
    <property type="evidence" value="ECO:0007669"/>
    <property type="project" value="UniProtKB-ARBA"/>
</dbReference>
<keyword evidence="10" id="KW-0325">Glycoprotein</keyword>
<dbReference type="PANTHER" id="PTHR42643">
    <property type="entry name" value="IONOTROPIC RECEPTOR 20A-RELATED"/>
    <property type="match status" value="1"/>
</dbReference>
<keyword evidence="14" id="KW-0732">Signal</keyword>
<dbReference type="Pfam" id="PF00060">
    <property type="entry name" value="Lig_chan"/>
    <property type="match status" value="1"/>
</dbReference>
<comment type="similarity">
    <text evidence="2">Belongs to the glutamate-gated ion channel (TC 1.A.10.1) family.</text>
</comment>
<evidence type="ECO:0000256" key="11">
    <source>
        <dbReference type="ARBA" id="ARBA00023286"/>
    </source>
</evidence>
<evidence type="ECO:0000256" key="1">
    <source>
        <dbReference type="ARBA" id="ARBA00004651"/>
    </source>
</evidence>
<keyword evidence="4" id="KW-1003">Cell membrane</keyword>
<dbReference type="InterPro" id="IPR052192">
    <property type="entry name" value="Insect_Ionotropic_Sensory_Rcpt"/>
</dbReference>
<evidence type="ECO:0000256" key="5">
    <source>
        <dbReference type="ARBA" id="ARBA00022692"/>
    </source>
</evidence>
<reference evidence="16" key="1">
    <citation type="submission" date="2018-11" db="EMBL/GenBank/DDBJ databases">
        <authorList>
            <person name="Zhao Y."/>
            <person name="Mu W."/>
            <person name="Zhou C."/>
        </authorList>
    </citation>
    <scope>NUCLEOTIDE SEQUENCE</scope>
</reference>
<feature type="signal peptide" evidence="14">
    <location>
        <begin position="1"/>
        <end position="19"/>
    </location>
</feature>
<evidence type="ECO:0000256" key="6">
    <source>
        <dbReference type="ARBA" id="ARBA00022989"/>
    </source>
</evidence>
<accession>A0A6B9C9Z0</accession>
<dbReference type="EMBL" id="MK249033">
    <property type="protein sequence ID" value="QGW45447.1"/>
    <property type="molecule type" value="mRNA"/>
</dbReference>
<feature type="chain" id="PRO_5025420761" evidence="14">
    <location>
        <begin position="20"/>
        <end position="572"/>
    </location>
</feature>
<dbReference type="SMART" id="SM00918">
    <property type="entry name" value="Lig_chan-Glu_bd"/>
    <property type="match status" value="1"/>
</dbReference>
<evidence type="ECO:0000259" key="15">
    <source>
        <dbReference type="SMART" id="SM00918"/>
    </source>
</evidence>
<name>A0A6B9C9Z0_9DIPT</name>
<keyword evidence="7" id="KW-0406">Ion transport</keyword>
<evidence type="ECO:0000256" key="3">
    <source>
        <dbReference type="ARBA" id="ARBA00022448"/>
    </source>
</evidence>
<dbReference type="Pfam" id="PF10613">
    <property type="entry name" value="Lig_chan-Glu_bd"/>
    <property type="match status" value="1"/>
</dbReference>
<feature type="transmembrane region" description="Helical" evidence="13">
    <location>
        <begin position="390"/>
        <end position="409"/>
    </location>
</feature>
<keyword evidence="6 13" id="KW-1133">Transmembrane helix</keyword>
<evidence type="ECO:0000313" key="16">
    <source>
        <dbReference type="EMBL" id="QGW45447.1"/>
    </source>
</evidence>
<feature type="domain" description="Ionotropic glutamate receptor L-glutamate and glycine-binding" evidence="15">
    <location>
        <begin position="277"/>
        <end position="337"/>
    </location>
</feature>
<dbReference type="GO" id="GO:0015276">
    <property type="term" value="F:ligand-gated monoatomic ion channel activity"/>
    <property type="evidence" value="ECO:0007669"/>
    <property type="project" value="InterPro"/>
</dbReference>
<comment type="subcellular location">
    <subcellularLocation>
        <location evidence="1">Cell membrane</location>
        <topology evidence="1">Multi-pass membrane protein</topology>
    </subcellularLocation>
</comment>
<evidence type="ECO:0000256" key="8">
    <source>
        <dbReference type="ARBA" id="ARBA00023136"/>
    </source>
</evidence>
<dbReference type="Gene3D" id="1.10.287.70">
    <property type="match status" value="1"/>
</dbReference>